<evidence type="ECO:0000256" key="1">
    <source>
        <dbReference type="ARBA" id="ARBA00022722"/>
    </source>
</evidence>
<feature type="non-terminal residue" evidence="5">
    <location>
        <position position="131"/>
    </location>
</feature>
<keyword evidence="6" id="KW-1185">Reference proteome</keyword>
<dbReference type="AlphaFoldDB" id="A0A0V1KLK9"/>
<dbReference type="PANTHER" id="PTHR34072:SF49">
    <property type="entry name" value="RIBONUCLEASE H"/>
    <property type="match status" value="1"/>
</dbReference>
<accession>A0A0V1KLK9</accession>
<dbReference type="Gene3D" id="3.10.20.370">
    <property type="match status" value="1"/>
</dbReference>
<comment type="caution">
    <text evidence="5">The sequence shown here is derived from an EMBL/GenBank/DDBJ whole genome shotgun (WGS) entry which is preliminary data.</text>
</comment>
<feature type="non-terminal residue" evidence="5">
    <location>
        <position position="1"/>
    </location>
</feature>
<dbReference type="Proteomes" id="UP000054721">
    <property type="component" value="Unassembled WGS sequence"/>
</dbReference>
<dbReference type="Gene3D" id="3.30.70.270">
    <property type="match status" value="1"/>
</dbReference>
<dbReference type="Pfam" id="PF17919">
    <property type="entry name" value="RT_RNaseH_2"/>
    <property type="match status" value="1"/>
</dbReference>
<dbReference type="STRING" id="6335.A0A0V1KLK9"/>
<keyword evidence="3" id="KW-0695">RNA-directed DNA polymerase</keyword>
<gene>
    <name evidence="5" type="primary">POL</name>
    <name evidence="5" type="ORF">T02_8106</name>
</gene>
<evidence type="ECO:0000256" key="2">
    <source>
        <dbReference type="ARBA" id="ARBA00022759"/>
    </source>
</evidence>
<evidence type="ECO:0000256" key="3">
    <source>
        <dbReference type="ARBA" id="ARBA00022918"/>
    </source>
</evidence>
<protein>
    <submittedName>
        <fullName evidence="5">Retrovirus-related Pol polyprotein from transposon</fullName>
    </submittedName>
</protein>
<keyword evidence="2" id="KW-0255">Endonuclease</keyword>
<name>A0A0V1KLK9_9BILA</name>
<dbReference type="InterPro" id="IPR041577">
    <property type="entry name" value="RT_RNaseH_2"/>
</dbReference>
<dbReference type="SUPFAM" id="SSF56672">
    <property type="entry name" value="DNA/RNA polymerases"/>
    <property type="match status" value="1"/>
</dbReference>
<organism evidence="5 6">
    <name type="scientific">Trichinella nativa</name>
    <dbReference type="NCBI Taxonomy" id="6335"/>
    <lineage>
        <taxon>Eukaryota</taxon>
        <taxon>Metazoa</taxon>
        <taxon>Ecdysozoa</taxon>
        <taxon>Nematoda</taxon>
        <taxon>Enoplea</taxon>
        <taxon>Dorylaimia</taxon>
        <taxon>Trichinellida</taxon>
        <taxon>Trichinellidae</taxon>
        <taxon>Trichinella</taxon>
    </lineage>
</organism>
<keyword evidence="3" id="KW-0808">Transferase</keyword>
<dbReference type="InterPro" id="IPR043128">
    <property type="entry name" value="Rev_trsase/Diguanyl_cyclase"/>
</dbReference>
<dbReference type="PANTHER" id="PTHR34072">
    <property type="entry name" value="ENZYMATIC POLYPROTEIN-RELATED"/>
    <property type="match status" value="1"/>
</dbReference>
<evidence type="ECO:0000259" key="4">
    <source>
        <dbReference type="Pfam" id="PF17919"/>
    </source>
</evidence>
<dbReference type="OrthoDB" id="5920491at2759"/>
<dbReference type="GO" id="GO:0003964">
    <property type="term" value="F:RNA-directed DNA polymerase activity"/>
    <property type="evidence" value="ECO:0007669"/>
    <property type="project" value="UniProtKB-KW"/>
</dbReference>
<dbReference type="FunFam" id="3.10.20.370:FF:000001">
    <property type="entry name" value="Retrovirus-related Pol polyprotein from transposon 17.6-like protein"/>
    <property type="match status" value="1"/>
</dbReference>
<dbReference type="EMBL" id="JYDW01000442">
    <property type="protein sequence ID" value="KRZ48251.1"/>
    <property type="molecule type" value="Genomic_DNA"/>
</dbReference>
<proteinExistence type="predicted"/>
<dbReference type="GO" id="GO:0004519">
    <property type="term" value="F:endonuclease activity"/>
    <property type="evidence" value="ECO:0007669"/>
    <property type="project" value="UniProtKB-KW"/>
</dbReference>
<evidence type="ECO:0000313" key="5">
    <source>
        <dbReference type="EMBL" id="KRZ48251.1"/>
    </source>
</evidence>
<keyword evidence="2" id="KW-0378">Hydrolase</keyword>
<evidence type="ECO:0000313" key="6">
    <source>
        <dbReference type="Proteomes" id="UP000054721"/>
    </source>
</evidence>
<dbReference type="InterPro" id="IPR043502">
    <property type="entry name" value="DNA/RNA_pol_sf"/>
</dbReference>
<feature type="domain" description="Reverse transcriptase/retrotransposon-derived protein RNase H-like" evidence="4">
    <location>
        <begin position="9"/>
        <end position="101"/>
    </location>
</feature>
<reference evidence="5 6" key="1">
    <citation type="submission" date="2015-05" db="EMBL/GenBank/DDBJ databases">
        <title>Evolution of Trichinella species and genotypes.</title>
        <authorList>
            <person name="Korhonen P.K."/>
            <person name="Edoardo P."/>
            <person name="Giuseppe L.R."/>
            <person name="Gasser R.B."/>
        </authorList>
    </citation>
    <scope>NUCLEOTIDE SEQUENCE [LARGE SCALE GENOMIC DNA]</scope>
    <source>
        <strain evidence="5">ISS10</strain>
    </source>
</reference>
<keyword evidence="1" id="KW-0540">Nuclease</keyword>
<sequence length="131" mass="14859">LEGDAEWKWTEDCQVTFDALKHQLTSAPILAYPVFRRRFLVDVDASGDGLGAVLSQKDGSKERFVAYASRSLTKPECRYCVTRREMLRLVWALREFRPSFYVARATGSSVVKESSRVGLCGRTSTRTSSWQ</sequence>
<keyword evidence="3" id="KW-0548">Nucleotidyltransferase</keyword>